<evidence type="ECO:0000313" key="3">
    <source>
        <dbReference type="EMBL" id="RKE94789.1"/>
    </source>
</evidence>
<feature type="domain" description="DUF6265" evidence="2">
    <location>
        <begin position="29"/>
        <end position="134"/>
    </location>
</feature>
<reference evidence="3 4" key="1">
    <citation type="submission" date="2018-09" db="EMBL/GenBank/DDBJ databases">
        <title>Genomic Encyclopedia of Archaeal and Bacterial Type Strains, Phase II (KMG-II): from individual species to whole genera.</title>
        <authorList>
            <person name="Goeker M."/>
        </authorList>
    </citation>
    <scope>NUCLEOTIDE SEQUENCE [LARGE SCALE GENOMIC DNA]</scope>
    <source>
        <strain evidence="3 4">DSM 26283</strain>
    </source>
</reference>
<dbReference type="AlphaFoldDB" id="A0A420DKP6"/>
<dbReference type="OrthoDB" id="5382295at2"/>
<dbReference type="EMBL" id="RAQJ01000003">
    <property type="protein sequence ID" value="RKE94789.1"/>
    <property type="molecule type" value="Genomic_DNA"/>
</dbReference>
<dbReference type="Pfam" id="PF19780">
    <property type="entry name" value="DUF6265"/>
    <property type="match status" value="1"/>
</dbReference>
<evidence type="ECO:0000259" key="2">
    <source>
        <dbReference type="Pfam" id="PF19780"/>
    </source>
</evidence>
<keyword evidence="1" id="KW-0732">Signal</keyword>
<name>A0A420DKP6_9FLAO</name>
<dbReference type="RefSeq" id="WP_120201116.1">
    <property type="nucleotide sequence ID" value="NZ_RAQJ01000003.1"/>
</dbReference>
<dbReference type="InterPro" id="IPR046232">
    <property type="entry name" value="DUF6265"/>
</dbReference>
<gene>
    <name evidence="3" type="ORF">BXY80_1801</name>
</gene>
<evidence type="ECO:0000313" key="4">
    <source>
        <dbReference type="Proteomes" id="UP000284892"/>
    </source>
</evidence>
<dbReference type="Proteomes" id="UP000284892">
    <property type="component" value="Unassembled WGS sequence"/>
</dbReference>
<evidence type="ECO:0000256" key="1">
    <source>
        <dbReference type="SAM" id="SignalP"/>
    </source>
</evidence>
<protein>
    <recommendedName>
        <fullName evidence="2">DUF6265 domain-containing protein</fullName>
    </recommendedName>
</protein>
<organism evidence="3 4">
    <name type="scientific">Ichthyenterobacterium magnum</name>
    <dbReference type="NCBI Taxonomy" id="1230530"/>
    <lineage>
        <taxon>Bacteria</taxon>
        <taxon>Pseudomonadati</taxon>
        <taxon>Bacteroidota</taxon>
        <taxon>Flavobacteriia</taxon>
        <taxon>Flavobacteriales</taxon>
        <taxon>Flavobacteriaceae</taxon>
        <taxon>Ichthyenterobacterium</taxon>
    </lineage>
</organism>
<sequence length="156" mass="18144">MKRQIFKSLLLIIFFIVDSSAQSNIEQTHFLIGTWKVENKNIYENWTQNSNTLIGKSYSLNNNEKIVSETLSITSTNKTIIYTATVINQNNGKGVDFKLNNTIKDKFSFENLNHDFPKKIQYTILNKSELFVEVLGENNQGFSYKMIKQDFVQERD</sequence>
<proteinExistence type="predicted"/>
<feature type="chain" id="PRO_5019024107" description="DUF6265 domain-containing protein" evidence="1">
    <location>
        <begin position="24"/>
        <end position="156"/>
    </location>
</feature>
<accession>A0A420DKP6</accession>
<comment type="caution">
    <text evidence="3">The sequence shown here is derived from an EMBL/GenBank/DDBJ whole genome shotgun (WGS) entry which is preliminary data.</text>
</comment>
<keyword evidence="4" id="KW-1185">Reference proteome</keyword>
<feature type="signal peptide" evidence="1">
    <location>
        <begin position="1"/>
        <end position="23"/>
    </location>
</feature>